<feature type="compositionally biased region" description="Basic residues" evidence="1">
    <location>
        <begin position="199"/>
        <end position="220"/>
    </location>
</feature>
<gene>
    <name evidence="2" type="primary">AlNc14C22G2259</name>
    <name evidence="2" type="ORF">ALNC14_026280</name>
</gene>
<feature type="compositionally biased region" description="Low complexity" evidence="1">
    <location>
        <begin position="221"/>
        <end position="232"/>
    </location>
</feature>
<dbReference type="GO" id="GO:0008380">
    <property type="term" value="P:RNA splicing"/>
    <property type="evidence" value="ECO:0007669"/>
    <property type="project" value="InterPro"/>
</dbReference>
<feature type="region of interest" description="Disordered" evidence="1">
    <location>
        <begin position="149"/>
        <end position="232"/>
    </location>
</feature>
<evidence type="ECO:0000313" key="2">
    <source>
        <dbReference type="EMBL" id="CCA16485.1"/>
    </source>
</evidence>
<dbReference type="EMBL" id="FR824067">
    <property type="protein sequence ID" value="CCA16485.1"/>
    <property type="molecule type" value="Genomic_DNA"/>
</dbReference>
<dbReference type="PANTHER" id="PTHR35252">
    <property type="entry name" value="RETINITIS PIGMENTOSA 9 PROTEIN"/>
    <property type="match status" value="1"/>
</dbReference>
<feature type="region of interest" description="Disordered" evidence="1">
    <location>
        <begin position="1"/>
        <end position="24"/>
    </location>
</feature>
<protein>
    <submittedName>
        <fullName evidence="2">Predicted protein putative</fullName>
    </submittedName>
</protein>
<reference evidence="2" key="1">
    <citation type="journal article" date="2011" name="PLoS Biol.">
        <title>Gene gain and loss during evolution of obligate parasitism in the white rust pathogen of Arabidopsis thaliana.</title>
        <authorList>
            <person name="Kemen E."/>
            <person name="Gardiner A."/>
            <person name="Schultz-Larsen T."/>
            <person name="Kemen A.C."/>
            <person name="Balmuth A.L."/>
            <person name="Robert-Seilaniantz A."/>
            <person name="Bailey K."/>
            <person name="Holub E."/>
            <person name="Studholme D.J."/>
            <person name="Maclean D."/>
            <person name="Jones J.D."/>
        </authorList>
    </citation>
    <scope>NUCLEOTIDE SEQUENCE</scope>
</reference>
<name>F0W5U4_9STRA</name>
<accession>F0W5U4</accession>
<dbReference type="HOGENOM" id="CLU_100804_0_0_1"/>
<proteinExistence type="predicted"/>
<dbReference type="PANTHER" id="PTHR35252:SF1">
    <property type="entry name" value="RETINITIS PIGMENTOSA 9 PROTEIN"/>
    <property type="match status" value="1"/>
</dbReference>
<organism evidence="2">
    <name type="scientific">Albugo laibachii Nc14</name>
    <dbReference type="NCBI Taxonomy" id="890382"/>
    <lineage>
        <taxon>Eukaryota</taxon>
        <taxon>Sar</taxon>
        <taxon>Stramenopiles</taxon>
        <taxon>Oomycota</taxon>
        <taxon>Peronosporomycetes</taxon>
        <taxon>Albuginales</taxon>
        <taxon>Albuginaceae</taxon>
        <taxon>Albugo</taxon>
    </lineage>
</organism>
<dbReference type="AlphaFoldDB" id="F0W5U4"/>
<evidence type="ECO:0000256" key="1">
    <source>
        <dbReference type="SAM" id="MobiDB-lite"/>
    </source>
</evidence>
<feature type="compositionally biased region" description="Low complexity" evidence="1">
    <location>
        <begin position="180"/>
        <end position="193"/>
    </location>
</feature>
<feature type="compositionally biased region" description="Basic residues" evidence="1">
    <location>
        <begin position="153"/>
        <end position="170"/>
    </location>
</feature>
<sequence length="232" mass="26708">MLLFPTRTNAKVKTKPKHGQVNAKSLPEESIPDRLENQSAREFLKHAPSKGLWLPMGVEVKVMQCWRCKAYGHRTGDRECPLSIGGNLILDAERQAREDPMAKYVASNVDLGKEDIFSGEIVRISDAKKAKKKAKREKLAKLLREIRREAKKESKKKKKEPKKKKKRKRSYSSEAETKASLKSSRSSSFSSDWSESRKTRSRQSKQRKARHEARNKRRRSSCTPSRTRSVCR</sequence>
<reference evidence="2" key="2">
    <citation type="submission" date="2011-02" db="EMBL/GenBank/DDBJ databases">
        <authorList>
            <person name="MacLean D."/>
        </authorList>
    </citation>
    <scope>NUCLEOTIDE SEQUENCE</scope>
</reference>
<dbReference type="InterPro" id="IPR034585">
    <property type="entry name" value="PAP-1"/>
</dbReference>